<dbReference type="PANTHER" id="PTHR48207">
    <property type="entry name" value="SUCCINATE--HYDROXYMETHYLGLUTARATE COA-TRANSFERASE"/>
    <property type="match status" value="1"/>
</dbReference>
<keyword evidence="3" id="KW-1185">Reference proteome</keyword>
<dbReference type="Pfam" id="PF02515">
    <property type="entry name" value="CoA_transf_3"/>
    <property type="match status" value="1"/>
</dbReference>
<gene>
    <name evidence="2" type="primary">uctC_4</name>
    <name evidence="2" type="ORF">LMG6000_01287</name>
</gene>
<dbReference type="InterPro" id="IPR044855">
    <property type="entry name" value="CoA-Trfase_III_dom3_sf"/>
</dbReference>
<dbReference type="InterPro" id="IPR050483">
    <property type="entry name" value="CoA-transferase_III_domain"/>
</dbReference>
<evidence type="ECO:0000313" key="3">
    <source>
        <dbReference type="Proteomes" id="UP000494183"/>
    </source>
</evidence>
<accession>A0A6S7F293</accession>
<dbReference type="InterPro" id="IPR003673">
    <property type="entry name" value="CoA-Trfase_fam_III"/>
</dbReference>
<keyword evidence="1 2" id="KW-0808">Transferase</keyword>
<dbReference type="InterPro" id="IPR023606">
    <property type="entry name" value="CoA-Trfase_III_dom_1_sf"/>
</dbReference>
<protein>
    <submittedName>
        <fullName evidence="2">Acetyl-CoA:oxalate CoA-transferase</fullName>
        <ecNumber evidence="2">2.8.3.19</ecNumber>
    </submittedName>
</protein>
<evidence type="ECO:0000256" key="1">
    <source>
        <dbReference type="ARBA" id="ARBA00022679"/>
    </source>
</evidence>
<dbReference type="SUPFAM" id="SSF89796">
    <property type="entry name" value="CoA-transferase family III (CaiB/BaiF)"/>
    <property type="match status" value="1"/>
</dbReference>
<dbReference type="AlphaFoldDB" id="A0A6S7F293"/>
<organism evidence="2 3">
    <name type="scientific">Achromobacter insolitus</name>
    <dbReference type="NCBI Taxonomy" id="217204"/>
    <lineage>
        <taxon>Bacteria</taxon>
        <taxon>Pseudomonadati</taxon>
        <taxon>Pseudomonadota</taxon>
        <taxon>Betaproteobacteria</taxon>
        <taxon>Burkholderiales</taxon>
        <taxon>Alcaligenaceae</taxon>
        <taxon>Achromobacter</taxon>
    </lineage>
</organism>
<dbReference type="Proteomes" id="UP000494183">
    <property type="component" value="Unassembled WGS sequence"/>
</dbReference>
<dbReference type="GO" id="GO:0008410">
    <property type="term" value="F:CoA-transferase activity"/>
    <property type="evidence" value="ECO:0007669"/>
    <property type="project" value="TreeGrafter"/>
</dbReference>
<proteinExistence type="predicted"/>
<dbReference type="Gene3D" id="3.30.1540.10">
    <property type="entry name" value="formyl-coa transferase, domain 3"/>
    <property type="match status" value="1"/>
</dbReference>
<dbReference type="EC" id="2.8.3.19" evidence="2"/>
<dbReference type="PANTHER" id="PTHR48207:SF3">
    <property type="entry name" value="SUCCINATE--HYDROXYMETHYLGLUTARATE COA-TRANSFERASE"/>
    <property type="match status" value="1"/>
</dbReference>
<sequence length="390" mass="41664">MAGPYCCMLLGDMGADVIKVETPGVGDQTRRAMGFKLKGEDSGGFIALNRNKRSVEIDLKNPQGLEAFYELVRSADVLVENNRPGVAARLKIDYARLQAINPRLVYASISGFGQTGPWALRPGLDLIAQASCGAMSVMGEPGGEPMKSSVPFADLGAALFAAYAILSAVIGRGETGLGQYIDASLFETALGLSIWETAEFWGTGRVPSPLGSANRMSAPYQAIRAADRHLVIGAANPKLWAALCAVIDRPDLLADPRFGDNVERLKNRKALIALLEQEFGRRPAAEWVDLLLAAGVPAAPIQNYEEALDCEQARARDMVVEGEHPVEGKVKMLGFPVKLRGTPQQIRRVAPLLGAHTAEVFSELGLSAERIEQLQAAGAFGTRDKAAVAA</sequence>
<dbReference type="Gene3D" id="3.40.50.10540">
    <property type="entry name" value="Crotonobetainyl-coa:carnitine coa-transferase, domain 1"/>
    <property type="match status" value="1"/>
</dbReference>
<evidence type="ECO:0000313" key="2">
    <source>
        <dbReference type="EMBL" id="CAB3930233.1"/>
    </source>
</evidence>
<reference evidence="2 3" key="1">
    <citation type="submission" date="2020-04" db="EMBL/GenBank/DDBJ databases">
        <authorList>
            <person name="De Canck E."/>
        </authorList>
    </citation>
    <scope>NUCLEOTIDE SEQUENCE [LARGE SCALE GENOMIC DNA]</scope>
    <source>
        <strain evidence="2 3">LMG 6000</strain>
    </source>
</reference>
<name>A0A6S7F293_9BURK</name>
<dbReference type="EMBL" id="CADILH010000002">
    <property type="protein sequence ID" value="CAB3930233.1"/>
    <property type="molecule type" value="Genomic_DNA"/>
</dbReference>